<feature type="transmembrane region" description="Helical" evidence="2">
    <location>
        <begin position="495"/>
        <end position="522"/>
    </location>
</feature>
<evidence type="ECO:0000256" key="1">
    <source>
        <dbReference type="SAM" id="MobiDB-lite"/>
    </source>
</evidence>
<keyword evidence="2" id="KW-1133">Transmembrane helix</keyword>
<keyword evidence="2" id="KW-0472">Membrane</keyword>
<feature type="compositionally biased region" description="Basic and acidic residues" evidence="1">
    <location>
        <begin position="85"/>
        <end position="103"/>
    </location>
</feature>
<dbReference type="AlphaFoldDB" id="A7EAM0"/>
<feature type="compositionally biased region" description="Low complexity" evidence="1">
    <location>
        <begin position="46"/>
        <end position="62"/>
    </location>
</feature>
<evidence type="ECO:0000313" key="3">
    <source>
        <dbReference type="EMBL" id="EDN99498.1"/>
    </source>
</evidence>
<dbReference type="InParanoid" id="A7EAM0"/>
<dbReference type="Proteomes" id="UP000001312">
    <property type="component" value="Unassembled WGS sequence"/>
</dbReference>
<dbReference type="GeneID" id="5492264"/>
<dbReference type="KEGG" id="ssl:SS1G_02352"/>
<keyword evidence="2" id="KW-0812">Transmembrane</keyword>
<accession>A7EAM0</accession>
<keyword evidence="4" id="KW-1185">Reference proteome</keyword>
<dbReference type="RefSeq" id="XP_001596136.1">
    <property type="nucleotide sequence ID" value="XM_001596086.1"/>
</dbReference>
<name>A7EAM0_SCLS1</name>
<sequence length="536" mass="61121">MADIELEVIKSSDKVENGNDSGEGGSDMVEAKEEPSTKTKGIITGSMGSSSLQYSNQSSPQSDAPKIRSQDKGKQPAARETQSSADERNTSTIDLTKHKGKELQVDHEAAESQLQINDWVATRSSSLNTFESKKQHQIQDEALVTLPIPTVELQRLVKYSIRILEEGRYRAEQNEQKFQHDSVHFMQQNSVAETSDVTGGRKDKTTLGQSKLLKEASENDINMEILDGLTKAETFKQNFEKAWSEYFEDFFIEFHGSASKIDDLNIVSLKAIGNLEICWTDLIEEHLFLDPAARKLYLAWTRMEEGEGFGKLQEAWLGISDIFPFRYYRQFALLGSHLNASVSTSWGMFFSHKLGIPRQQEGYLQRALKFLHPNHDHILELKRAYESITFHNSENAYIIETSQKYPWQRFFRDSAHINTAGFEVMREYHLQFAGGLTEAHSTARKAHQKFALQFSEFDLLEDRVRRLRHYMDSQKPRGFRQLWRDKRDVLNYCTFWGVIIFGALSVFLAFASLAVGIAQAVASFEALNLRPLSSQA</sequence>
<dbReference type="HOGENOM" id="CLU_508213_0_0_1"/>
<proteinExistence type="predicted"/>
<feature type="compositionally biased region" description="Basic and acidic residues" evidence="1">
    <location>
        <begin position="65"/>
        <end position="74"/>
    </location>
</feature>
<protein>
    <submittedName>
        <fullName evidence="3">Uncharacterized protein</fullName>
    </submittedName>
</protein>
<gene>
    <name evidence="3" type="ORF">SS1G_02352</name>
</gene>
<evidence type="ECO:0000313" key="4">
    <source>
        <dbReference type="Proteomes" id="UP000001312"/>
    </source>
</evidence>
<reference evidence="4" key="1">
    <citation type="journal article" date="2011" name="PLoS Genet.">
        <title>Genomic analysis of the necrotrophic fungal pathogens Sclerotinia sclerotiorum and Botrytis cinerea.</title>
        <authorList>
            <person name="Amselem J."/>
            <person name="Cuomo C.A."/>
            <person name="van Kan J.A."/>
            <person name="Viaud M."/>
            <person name="Benito E.P."/>
            <person name="Couloux A."/>
            <person name="Coutinho P.M."/>
            <person name="de Vries R.P."/>
            <person name="Dyer P.S."/>
            <person name="Fillinger S."/>
            <person name="Fournier E."/>
            <person name="Gout L."/>
            <person name="Hahn M."/>
            <person name="Kohn L."/>
            <person name="Lapalu N."/>
            <person name="Plummer K.M."/>
            <person name="Pradier J.M."/>
            <person name="Quevillon E."/>
            <person name="Sharon A."/>
            <person name="Simon A."/>
            <person name="ten Have A."/>
            <person name="Tudzynski B."/>
            <person name="Tudzynski P."/>
            <person name="Wincker P."/>
            <person name="Andrew M."/>
            <person name="Anthouard V."/>
            <person name="Beever R.E."/>
            <person name="Beffa R."/>
            <person name="Benoit I."/>
            <person name="Bouzid O."/>
            <person name="Brault B."/>
            <person name="Chen Z."/>
            <person name="Choquer M."/>
            <person name="Collemare J."/>
            <person name="Cotton P."/>
            <person name="Danchin E.G."/>
            <person name="Da Silva C."/>
            <person name="Gautier A."/>
            <person name="Giraud C."/>
            <person name="Giraud T."/>
            <person name="Gonzalez C."/>
            <person name="Grossetete S."/>
            <person name="Guldener U."/>
            <person name="Henrissat B."/>
            <person name="Howlett B.J."/>
            <person name="Kodira C."/>
            <person name="Kretschmer M."/>
            <person name="Lappartient A."/>
            <person name="Leroch M."/>
            <person name="Levis C."/>
            <person name="Mauceli E."/>
            <person name="Neuveglise C."/>
            <person name="Oeser B."/>
            <person name="Pearson M."/>
            <person name="Poulain J."/>
            <person name="Poussereau N."/>
            <person name="Quesneville H."/>
            <person name="Rascle C."/>
            <person name="Schumacher J."/>
            <person name="Segurens B."/>
            <person name="Sexton A."/>
            <person name="Silva E."/>
            <person name="Sirven C."/>
            <person name="Soanes D.M."/>
            <person name="Talbot N.J."/>
            <person name="Templeton M."/>
            <person name="Yandava C."/>
            <person name="Yarden O."/>
            <person name="Zeng Q."/>
            <person name="Rollins J.A."/>
            <person name="Lebrun M.H."/>
            <person name="Dickman M."/>
        </authorList>
    </citation>
    <scope>NUCLEOTIDE SEQUENCE [LARGE SCALE GENOMIC DNA]</scope>
    <source>
        <strain evidence="4">ATCC 18683 / 1980 / Ss-1</strain>
    </source>
</reference>
<dbReference type="EMBL" id="CH476623">
    <property type="protein sequence ID" value="EDN99498.1"/>
    <property type="molecule type" value="Genomic_DNA"/>
</dbReference>
<evidence type="ECO:0000256" key="2">
    <source>
        <dbReference type="SAM" id="Phobius"/>
    </source>
</evidence>
<organism evidence="3 4">
    <name type="scientific">Sclerotinia sclerotiorum (strain ATCC 18683 / 1980 / Ss-1)</name>
    <name type="common">White mold</name>
    <name type="synonym">Whetzelinia sclerotiorum</name>
    <dbReference type="NCBI Taxonomy" id="665079"/>
    <lineage>
        <taxon>Eukaryota</taxon>
        <taxon>Fungi</taxon>
        <taxon>Dikarya</taxon>
        <taxon>Ascomycota</taxon>
        <taxon>Pezizomycotina</taxon>
        <taxon>Leotiomycetes</taxon>
        <taxon>Helotiales</taxon>
        <taxon>Sclerotiniaceae</taxon>
        <taxon>Sclerotinia</taxon>
    </lineage>
</organism>
<feature type="region of interest" description="Disordered" evidence="1">
    <location>
        <begin position="1"/>
        <end position="103"/>
    </location>
</feature>
<feature type="compositionally biased region" description="Basic and acidic residues" evidence="1">
    <location>
        <begin position="7"/>
        <end position="17"/>
    </location>
</feature>